<dbReference type="InterPro" id="IPR002197">
    <property type="entry name" value="HTH_Fis"/>
</dbReference>
<dbReference type="Gene3D" id="3.40.50.300">
    <property type="entry name" value="P-loop containing nucleotide triphosphate hydrolases"/>
    <property type="match status" value="1"/>
</dbReference>
<dbReference type="SUPFAM" id="SSF52540">
    <property type="entry name" value="P-loop containing nucleoside triphosphate hydrolases"/>
    <property type="match status" value="1"/>
</dbReference>
<dbReference type="PROSITE" id="PS00688">
    <property type="entry name" value="SIGMA54_INTERACT_3"/>
    <property type="match status" value="1"/>
</dbReference>
<dbReference type="Gene3D" id="3.40.50.2300">
    <property type="match status" value="1"/>
</dbReference>
<dbReference type="FunFam" id="3.40.50.2300:FF:000018">
    <property type="entry name" value="DNA-binding transcriptional regulator NtrC"/>
    <property type="match status" value="1"/>
</dbReference>
<feature type="domain" description="Response regulatory" evidence="10">
    <location>
        <begin position="3"/>
        <end position="117"/>
    </location>
</feature>
<evidence type="ECO:0000313" key="12">
    <source>
        <dbReference type="Proteomes" id="UP000722750"/>
    </source>
</evidence>
<sequence length="457" mass="51635">MKHLLVVDDDRHLRHLIREALNESGYDTDVAKDATRALQSISSNQYDLILTDMKMPGMDGLELLLKIKNDDPDIGFLIMTAYGTIEQAVEAIQIGAYDFVSKPFPLPEIVTKVDRYFEMTSLQTENKALKQKLSEEQKFKKLVGRSKAMENVFQHINVVADSDATVFVQGESGTGKELIAQAICENSRRSDRPFLKVNCSAITETLFESTLFGHEKGAFTNAMKMHKGLFEEAHGGSLLLDEISEMPLGMQPKLLRVLQEGTVTRVGSAKEIPVDVRIIATSNRDIRKRVAEERFRADLFFRINVAPIAVPPLRERFEDIPVLLEHFLNVFQEKYGCAKRKIGDDALKALIDYDWPGNVRQLENLVERAILFSGDEETLTKQHFSLDLEHLESNGDPEFSGTLRTLAQMEKMLIQATVKKMDNNRTQAAKSLGISTPTLRSKLQAYETEKNRRTVES</sequence>
<dbReference type="SUPFAM" id="SSF46689">
    <property type="entry name" value="Homeodomain-like"/>
    <property type="match status" value="1"/>
</dbReference>
<name>A0A941W5B9_9BACT</name>
<reference evidence="11" key="1">
    <citation type="journal article" date="2021" name="ISME J.">
        <title>Fine-scale metabolic discontinuity in a stratified prokaryote microbiome of a Red Sea deep halocline.</title>
        <authorList>
            <person name="Michoud G."/>
            <person name="Ngugi D.K."/>
            <person name="Barozzi A."/>
            <person name="Merlino G."/>
            <person name="Calleja M.L."/>
            <person name="Delgado-Huertas A."/>
            <person name="Moran X.A.G."/>
            <person name="Daffonchio D."/>
        </authorList>
    </citation>
    <scope>NUCLEOTIDE SEQUENCE</scope>
    <source>
        <strain evidence="11">SuakinDeep_MAG55_1</strain>
    </source>
</reference>
<dbReference type="InterPro" id="IPR027417">
    <property type="entry name" value="P-loop_NTPase"/>
</dbReference>
<evidence type="ECO:0000256" key="1">
    <source>
        <dbReference type="ARBA" id="ARBA00022553"/>
    </source>
</evidence>
<dbReference type="FunFam" id="3.40.50.300:FF:000006">
    <property type="entry name" value="DNA-binding transcriptional regulator NtrC"/>
    <property type="match status" value="1"/>
</dbReference>
<dbReference type="InterPro" id="IPR025943">
    <property type="entry name" value="Sigma_54_int_dom_ATP-bd_2"/>
</dbReference>
<dbReference type="EMBL" id="JAANXD010000097">
    <property type="protein sequence ID" value="MBS1259524.1"/>
    <property type="molecule type" value="Genomic_DNA"/>
</dbReference>
<evidence type="ECO:0000256" key="6">
    <source>
        <dbReference type="ARBA" id="ARBA00023125"/>
    </source>
</evidence>
<evidence type="ECO:0000313" key="11">
    <source>
        <dbReference type="EMBL" id="MBS1259524.1"/>
    </source>
</evidence>
<dbReference type="SMART" id="SM00382">
    <property type="entry name" value="AAA"/>
    <property type="match status" value="1"/>
</dbReference>
<keyword evidence="3" id="KW-0067">ATP-binding</keyword>
<evidence type="ECO:0000259" key="9">
    <source>
        <dbReference type="PROSITE" id="PS50045"/>
    </source>
</evidence>
<gene>
    <name evidence="11" type="ORF">MAG551_02596</name>
</gene>
<dbReference type="InterPro" id="IPR003593">
    <property type="entry name" value="AAA+_ATPase"/>
</dbReference>
<dbReference type="Pfam" id="PF25601">
    <property type="entry name" value="AAA_lid_14"/>
    <property type="match status" value="1"/>
</dbReference>
<dbReference type="Gene3D" id="1.10.10.60">
    <property type="entry name" value="Homeodomain-like"/>
    <property type="match status" value="1"/>
</dbReference>
<dbReference type="PROSITE" id="PS00675">
    <property type="entry name" value="SIGMA54_INTERACT_1"/>
    <property type="match status" value="1"/>
</dbReference>
<evidence type="ECO:0000256" key="3">
    <source>
        <dbReference type="ARBA" id="ARBA00022840"/>
    </source>
</evidence>
<evidence type="ECO:0000259" key="10">
    <source>
        <dbReference type="PROSITE" id="PS50110"/>
    </source>
</evidence>
<dbReference type="GO" id="GO:0005524">
    <property type="term" value="F:ATP binding"/>
    <property type="evidence" value="ECO:0007669"/>
    <property type="project" value="UniProtKB-KW"/>
</dbReference>
<dbReference type="PROSITE" id="PS50110">
    <property type="entry name" value="RESPONSE_REGULATORY"/>
    <property type="match status" value="1"/>
</dbReference>
<evidence type="ECO:0000256" key="4">
    <source>
        <dbReference type="ARBA" id="ARBA00023012"/>
    </source>
</evidence>
<dbReference type="PROSITE" id="PS00676">
    <property type="entry name" value="SIGMA54_INTERACT_2"/>
    <property type="match status" value="1"/>
</dbReference>
<evidence type="ECO:0000256" key="7">
    <source>
        <dbReference type="ARBA" id="ARBA00023163"/>
    </source>
</evidence>
<keyword evidence="5" id="KW-0805">Transcription regulation</keyword>
<dbReference type="PRINTS" id="PR01590">
    <property type="entry name" value="HTHFIS"/>
</dbReference>
<feature type="modified residue" description="4-aspartylphosphate" evidence="8">
    <location>
        <position position="52"/>
    </location>
</feature>
<dbReference type="InterPro" id="IPR025662">
    <property type="entry name" value="Sigma_54_int_dom_ATP-bd_1"/>
</dbReference>
<feature type="domain" description="Sigma-54 factor interaction" evidence="9">
    <location>
        <begin position="142"/>
        <end position="371"/>
    </location>
</feature>
<organism evidence="11 12">
    <name type="scientific">Candidatus Scalindua arabica</name>
    <dbReference type="NCBI Taxonomy" id="1127984"/>
    <lineage>
        <taxon>Bacteria</taxon>
        <taxon>Pseudomonadati</taxon>
        <taxon>Planctomycetota</taxon>
        <taxon>Candidatus Brocadiia</taxon>
        <taxon>Candidatus Brocadiales</taxon>
        <taxon>Candidatus Scalinduaceae</taxon>
        <taxon>Candidatus Scalindua</taxon>
    </lineage>
</organism>
<dbReference type="Pfam" id="PF00072">
    <property type="entry name" value="Response_reg"/>
    <property type="match status" value="1"/>
</dbReference>
<comment type="caution">
    <text evidence="11">The sequence shown here is derived from an EMBL/GenBank/DDBJ whole genome shotgun (WGS) entry which is preliminary data.</text>
</comment>
<dbReference type="Proteomes" id="UP000722750">
    <property type="component" value="Unassembled WGS sequence"/>
</dbReference>
<dbReference type="InterPro" id="IPR009057">
    <property type="entry name" value="Homeodomain-like_sf"/>
</dbReference>
<dbReference type="GO" id="GO:0043565">
    <property type="term" value="F:sequence-specific DNA binding"/>
    <property type="evidence" value="ECO:0007669"/>
    <property type="project" value="InterPro"/>
</dbReference>
<dbReference type="InterPro" id="IPR011006">
    <property type="entry name" value="CheY-like_superfamily"/>
</dbReference>
<evidence type="ECO:0000256" key="8">
    <source>
        <dbReference type="PROSITE-ProRule" id="PRU00169"/>
    </source>
</evidence>
<keyword evidence="2" id="KW-0547">Nucleotide-binding</keyword>
<dbReference type="AlphaFoldDB" id="A0A941W5B9"/>
<evidence type="ECO:0000256" key="2">
    <source>
        <dbReference type="ARBA" id="ARBA00022741"/>
    </source>
</evidence>
<keyword evidence="4" id="KW-0902">Two-component regulatory system</keyword>
<dbReference type="GO" id="GO:0006355">
    <property type="term" value="P:regulation of DNA-templated transcription"/>
    <property type="evidence" value="ECO:0007669"/>
    <property type="project" value="InterPro"/>
</dbReference>
<dbReference type="Pfam" id="PF02954">
    <property type="entry name" value="HTH_8"/>
    <property type="match status" value="1"/>
</dbReference>
<dbReference type="InterPro" id="IPR001789">
    <property type="entry name" value="Sig_transdc_resp-reg_receiver"/>
</dbReference>
<dbReference type="CDD" id="cd00009">
    <property type="entry name" value="AAA"/>
    <property type="match status" value="1"/>
</dbReference>
<dbReference type="InterPro" id="IPR058031">
    <property type="entry name" value="AAA_lid_NorR"/>
</dbReference>
<dbReference type="InterPro" id="IPR002078">
    <property type="entry name" value="Sigma_54_int"/>
</dbReference>
<dbReference type="SMART" id="SM00448">
    <property type="entry name" value="REC"/>
    <property type="match status" value="1"/>
</dbReference>
<evidence type="ECO:0000256" key="5">
    <source>
        <dbReference type="ARBA" id="ARBA00023015"/>
    </source>
</evidence>
<keyword evidence="7" id="KW-0804">Transcription</keyword>
<dbReference type="InterPro" id="IPR025944">
    <property type="entry name" value="Sigma_54_int_dom_CS"/>
</dbReference>
<dbReference type="PROSITE" id="PS50045">
    <property type="entry name" value="SIGMA54_INTERACT_4"/>
    <property type="match status" value="1"/>
</dbReference>
<keyword evidence="1 8" id="KW-0597">Phosphoprotein</keyword>
<keyword evidence="6" id="KW-0238">DNA-binding</keyword>
<dbReference type="PANTHER" id="PTHR32071:SF21">
    <property type="entry name" value="TRANSCRIPTIONAL REGULATORY PROTEIN FLGR"/>
    <property type="match status" value="1"/>
</dbReference>
<proteinExistence type="predicted"/>
<dbReference type="SUPFAM" id="SSF52172">
    <property type="entry name" value="CheY-like"/>
    <property type="match status" value="1"/>
</dbReference>
<dbReference type="GO" id="GO:0000160">
    <property type="term" value="P:phosphorelay signal transduction system"/>
    <property type="evidence" value="ECO:0007669"/>
    <property type="project" value="UniProtKB-KW"/>
</dbReference>
<accession>A0A941W5B9</accession>
<dbReference type="Gene3D" id="1.10.8.60">
    <property type="match status" value="1"/>
</dbReference>
<dbReference type="Pfam" id="PF00158">
    <property type="entry name" value="Sigma54_activat"/>
    <property type="match status" value="1"/>
</dbReference>
<protein>
    <submittedName>
        <fullName evidence="11">Regulatory protein AtoC</fullName>
    </submittedName>
</protein>
<dbReference type="PANTHER" id="PTHR32071">
    <property type="entry name" value="TRANSCRIPTIONAL REGULATORY PROTEIN"/>
    <property type="match status" value="1"/>
</dbReference>